<dbReference type="InterPro" id="IPR001110">
    <property type="entry name" value="UPF0012_CS"/>
</dbReference>
<evidence type="ECO:0000313" key="3">
    <source>
        <dbReference type="EMBL" id="BAL56768.1"/>
    </source>
</evidence>
<dbReference type="Pfam" id="PF00795">
    <property type="entry name" value="CN_hydrolase"/>
    <property type="match status" value="1"/>
</dbReference>
<dbReference type="InterPro" id="IPR003010">
    <property type="entry name" value="C-N_Hydrolase"/>
</dbReference>
<accession>H5SKT2</accession>
<dbReference type="PROSITE" id="PS01227">
    <property type="entry name" value="UPF0012"/>
    <property type="match status" value="1"/>
</dbReference>
<keyword evidence="3" id="KW-0808">Transferase</keyword>
<keyword evidence="3" id="KW-0449">Lipoprotein</keyword>
<keyword evidence="3" id="KW-0012">Acyltransferase</keyword>
<dbReference type="CDD" id="cd07197">
    <property type="entry name" value="nitrilase"/>
    <property type="match status" value="1"/>
</dbReference>
<dbReference type="GO" id="GO:0016746">
    <property type="term" value="F:acyltransferase activity"/>
    <property type="evidence" value="ECO:0007669"/>
    <property type="project" value="UniProtKB-KW"/>
</dbReference>
<sequence length="291" mass="31740">MGVKIAVVQLDCVLGDVEANLNKIERFVASAAPDGVNFVVVPELGTTGYFVGDRLNELAEPVPGPTTERLGAIARKYNTYLVSGMIERADDGRLYNASVMLSPKGKLAGRYRKCHLFSAEKGFFALGDRAAVVDTEFGRVALTICYDLVFPEYIRSLVLQGAQLILNSTDWITDAWQTSKGWGGEVVSHLAATRALENTVHVAMADRVGVEAGWKSLGHSCICAPSGSFLARIEEGEGVAIATVELDSPEWEKWRSIATYLPDRRTDFYAALQQEATETLRFTQGDKVRSG</sequence>
<feature type="domain" description="CN hydrolase" evidence="2">
    <location>
        <begin position="3"/>
        <end position="246"/>
    </location>
</feature>
<reference evidence="3" key="2">
    <citation type="journal article" date="2012" name="PLoS ONE">
        <title>A Deeply Branching Thermophilic Bacterium with an Ancient Acetyl-CoA Pathway Dominates a Subsurface Ecosystem.</title>
        <authorList>
            <person name="Takami H."/>
            <person name="Noguchi H."/>
            <person name="Takaki Y."/>
            <person name="Uchiyama I."/>
            <person name="Toyoda A."/>
            <person name="Nishi S."/>
            <person name="Chee G.-J."/>
            <person name="Arai W."/>
            <person name="Nunoura T."/>
            <person name="Itoh T."/>
            <person name="Hattori M."/>
            <person name="Takai K."/>
        </authorList>
    </citation>
    <scope>NUCLEOTIDE SEQUENCE</scope>
</reference>
<name>H5SKT2_9ZZZZ</name>
<organism evidence="3">
    <name type="scientific">uncultured prokaryote</name>
    <dbReference type="NCBI Taxonomy" id="198431"/>
    <lineage>
        <taxon>unclassified sequences</taxon>
        <taxon>environmental samples</taxon>
    </lineage>
</organism>
<dbReference type="EMBL" id="AP011757">
    <property type="protein sequence ID" value="BAL56768.1"/>
    <property type="molecule type" value="Genomic_DNA"/>
</dbReference>
<dbReference type="GO" id="GO:0016811">
    <property type="term" value="F:hydrolase activity, acting on carbon-nitrogen (but not peptide) bonds, in linear amides"/>
    <property type="evidence" value="ECO:0007669"/>
    <property type="project" value="UniProtKB-ARBA"/>
</dbReference>
<keyword evidence="1" id="KW-0378">Hydrolase</keyword>
<proteinExistence type="predicted"/>
<gene>
    <name evidence="3" type="ORF">HGMM_F42G03C31</name>
</gene>
<dbReference type="InterPro" id="IPR050345">
    <property type="entry name" value="Aliph_Amidase/BUP"/>
</dbReference>
<evidence type="ECO:0000259" key="2">
    <source>
        <dbReference type="PROSITE" id="PS50263"/>
    </source>
</evidence>
<dbReference type="PROSITE" id="PS50263">
    <property type="entry name" value="CN_HYDROLASE"/>
    <property type="match status" value="1"/>
</dbReference>
<evidence type="ECO:0000256" key="1">
    <source>
        <dbReference type="ARBA" id="ARBA00022801"/>
    </source>
</evidence>
<dbReference type="PANTHER" id="PTHR43674">
    <property type="entry name" value="NITRILASE C965.09-RELATED"/>
    <property type="match status" value="1"/>
</dbReference>
<dbReference type="SUPFAM" id="SSF56317">
    <property type="entry name" value="Carbon-nitrogen hydrolase"/>
    <property type="match status" value="1"/>
</dbReference>
<dbReference type="InterPro" id="IPR036526">
    <property type="entry name" value="C-N_Hydrolase_sf"/>
</dbReference>
<protein>
    <submittedName>
        <fullName evidence="3">Nitrilase/cyanide hydratase and apolipoprotein N-acyltransferase</fullName>
    </submittedName>
</protein>
<dbReference type="AlphaFoldDB" id="H5SKT2"/>
<dbReference type="Gene3D" id="3.60.110.10">
    <property type="entry name" value="Carbon-nitrogen hydrolase"/>
    <property type="match status" value="1"/>
</dbReference>
<reference evidence="3" key="1">
    <citation type="journal article" date="2005" name="Environ. Microbiol.">
        <title>Genetic and functional properties of uncultivated thermophilic crenarchaeotes from a subsurface gold mine as revealed by analysis of genome fragments.</title>
        <authorList>
            <person name="Nunoura T."/>
            <person name="Hirayama H."/>
            <person name="Takami H."/>
            <person name="Oida H."/>
            <person name="Nishi S."/>
            <person name="Shimamura S."/>
            <person name="Suzuki Y."/>
            <person name="Inagaki F."/>
            <person name="Takai K."/>
            <person name="Nealson K.H."/>
            <person name="Horikoshi K."/>
        </authorList>
    </citation>
    <scope>NUCLEOTIDE SEQUENCE</scope>
</reference>
<dbReference type="PANTHER" id="PTHR43674:SF2">
    <property type="entry name" value="BETA-UREIDOPROPIONASE"/>
    <property type="match status" value="1"/>
</dbReference>